<dbReference type="AlphaFoldDB" id="M7MPP6"/>
<comment type="caution">
    <text evidence="2">The sequence shown here is derived from an EMBL/GenBank/DDBJ whole genome shotgun (WGS) entry which is preliminary data.</text>
</comment>
<feature type="signal peptide" evidence="1">
    <location>
        <begin position="1"/>
        <end position="25"/>
    </location>
</feature>
<name>M7MPP6_9MICC</name>
<dbReference type="RefSeq" id="WP_007271525.1">
    <property type="nucleotide sequence ID" value="NZ_AOCK01000006.1"/>
</dbReference>
<evidence type="ECO:0000313" key="2">
    <source>
        <dbReference type="EMBL" id="EMQ98327.1"/>
    </source>
</evidence>
<dbReference type="Gene3D" id="2.60.40.2880">
    <property type="entry name" value="MmpS1-5, C-terminal soluble domain"/>
    <property type="match status" value="1"/>
</dbReference>
<dbReference type="InterPro" id="IPR038468">
    <property type="entry name" value="MmpS_C"/>
</dbReference>
<evidence type="ECO:0008006" key="4">
    <source>
        <dbReference type="Google" id="ProtNLM"/>
    </source>
</evidence>
<dbReference type="PROSITE" id="PS51257">
    <property type="entry name" value="PROKAR_LIPOPROTEIN"/>
    <property type="match status" value="1"/>
</dbReference>
<feature type="chain" id="PRO_5004081290" description="Lipoprotein" evidence="1">
    <location>
        <begin position="26"/>
        <end position="143"/>
    </location>
</feature>
<dbReference type="EMBL" id="AOCK01000006">
    <property type="protein sequence ID" value="EMQ98327.1"/>
    <property type="molecule type" value="Genomic_DNA"/>
</dbReference>
<reference evidence="2 3" key="1">
    <citation type="journal article" date="2013" name="Genome Announc.">
        <title>Draft Genome Sequence of Arthrobacter gangotriensis Strain Lz1yT, Isolated from a Penguin Rookery Soil Sample Collected in Antarctica, near the Indian Station Dakshin Gangotri.</title>
        <authorList>
            <person name="Shivaji S."/>
            <person name="Ara S."/>
            <person name="Bandi S."/>
            <person name="Singh A."/>
            <person name="Kumar Pinnaka A."/>
        </authorList>
    </citation>
    <scope>NUCLEOTIDE SEQUENCE [LARGE SCALE GENOMIC DNA]</scope>
    <source>
        <strain evidence="2 3">Lz1y</strain>
    </source>
</reference>
<keyword evidence="1" id="KW-0732">Signal</keyword>
<sequence length="143" mass="14959">MKKSLAVIAAAILMTLTACSGSASAGPSYKAPTQVKVRFEAYKTLPQYINANEAMKRREGKISITLSTPTGIVQNDYSQKMVNGAGDPVVFYSYSAGSPVSLSVQNGSSYGKVTCIITVDGVIVSRNESSSDYGVASCSGIAR</sequence>
<evidence type="ECO:0000256" key="1">
    <source>
        <dbReference type="SAM" id="SignalP"/>
    </source>
</evidence>
<protein>
    <recommendedName>
        <fullName evidence="4">Lipoprotein</fullName>
    </recommendedName>
</protein>
<keyword evidence="3" id="KW-1185">Reference proteome</keyword>
<gene>
    <name evidence="2" type="ORF">ADIAG_02345</name>
</gene>
<proteinExistence type="predicted"/>
<organism evidence="2 3">
    <name type="scientific">Paeniglutamicibacter gangotriensis Lz1y</name>
    <dbReference type="NCBI Taxonomy" id="1276920"/>
    <lineage>
        <taxon>Bacteria</taxon>
        <taxon>Bacillati</taxon>
        <taxon>Actinomycetota</taxon>
        <taxon>Actinomycetes</taxon>
        <taxon>Micrococcales</taxon>
        <taxon>Micrococcaceae</taxon>
        <taxon>Paeniglutamicibacter</taxon>
    </lineage>
</organism>
<dbReference type="Proteomes" id="UP000012015">
    <property type="component" value="Unassembled WGS sequence"/>
</dbReference>
<evidence type="ECO:0000313" key="3">
    <source>
        <dbReference type="Proteomes" id="UP000012015"/>
    </source>
</evidence>
<accession>M7MPP6</accession>